<accession>A0ACB8RKJ7</accession>
<reference evidence="1" key="1">
    <citation type="submission" date="2021-02" db="EMBL/GenBank/DDBJ databases">
        <authorList>
            <consortium name="DOE Joint Genome Institute"/>
            <person name="Ahrendt S."/>
            <person name="Looney B.P."/>
            <person name="Miyauchi S."/>
            <person name="Morin E."/>
            <person name="Drula E."/>
            <person name="Courty P.E."/>
            <person name="Chicoki N."/>
            <person name="Fauchery L."/>
            <person name="Kohler A."/>
            <person name="Kuo A."/>
            <person name="Labutti K."/>
            <person name="Pangilinan J."/>
            <person name="Lipzen A."/>
            <person name="Riley R."/>
            <person name="Andreopoulos W."/>
            <person name="He G."/>
            <person name="Johnson J."/>
            <person name="Barry K.W."/>
            <person name="Grigoriev I.V."/>
            <person name="Nagy L."/>
            <person name="Hibbett D."/>
            <person name="Henrissat B."/>
            <person name="Matheny P.B."/>
            <person name="Labbe J."/>
            <person name="Martin F."/>
        </authorList>
    </citation>
    <scope>NUCLEOTIDE SEQUENCE</scope>
    <source>
        <strain evidence="1">FP105234-sp</strain>
    </source>
</reference>
<dbReference type="EMBL" id="MU275982">
    <property type="protein sequence ID" value="KAI0044455.1"/>
    <property type="molecule type" value="Genomic_DNA"/>
</dbReference>
<evidence type="ECO:0000313" key="1">
    <source>
        <dbReference type="EMBL" id="KAI0044455.1"/>
    </source>
</evidence>
<organism evidence="1 2">
    <name type="scientific">Auriscalpium vulgare</name>
    <dbReference type="NCBI Taxonomy" id="40419"/>
    <lineage>
        <taxon>Eukaryota</taxon>
        <taxon>Fungi</taxon>
        <taxon>Dikarya</taxon>
        <taxon>Basidiomycota</taxon>
        <taxon>Agaricomycotina</taxon>
        <taxon>Agaricomycetes</taxon>
        <taxon>Russulales</taxon>
        <taxon>Auriscalpiaceae</taxon>
        <taxon>Auriscalpium</taxon>
    </lineage>
</organism>
<comment type="caution">
    <text evidence="1">The sequence shown here is derived from an EMBL/GenBank/DDBJ whole genome shotgun (WGS) entry which is preliminary data.</text>
</comment>
<proteinExistence type="predicted"/>
<protein>
    <submittedName>
        <fullName evidence="1">Uncharacterized protein</fullName>
    </submittedName>
</protein>
<reference evidence="1" key="2">
    <citation type="journal article" date="2022" name="New Phytol.">
        <title>Evolutionary transition to the ectomycorrhizal habit in the genomes of a hyperdiverse lineage of mushroom-forming fungi.</title>
        <authorList>
            <person name="Looney B."/>
            <person name="Miyauchi S."/>
            <person name="Morin E."/>
            <person name="Drula E."/>
            <person name="Courty P.E."/>
            <person name="Kohler A."/>
            <person name="Kuo A."/>
            <person name="LaButti K."/>
            <person name="Pangilinan J."/>
            <person name="Lipzen A."/>
            <person name="Riley R."/>
            <person name="Andreopoulos W."/>
            <person name="He G."/>
            <person name="Johnson J."/>
            <person name="Nolan M."/>
            <person name="Tritt A."/>
            <person name="Barry K.W."/>
            <person name="Grigoriev I.V."/>
            <person name="Nagy L.G."/>
            <person name="Hibbett D."/>
            <person name="Henrissat B."/>
            <person name="Matheny P.B."/>
            <person name="Labbe J."/>
            <person name="Martin F.M."/>
        </authorList>
    </citation>
    <scope>NUCLEOTIDE SEQUENCE</scope>
    <source>
        <strain evidence="1">FP105234-sp</strain>
    </source>
</reference>
<evidence type="ECO:0000313" key="2">
    <source>
        <dbReference type="Proteomes" id="UP000814033"/>
    </source>
</evidence>
<name>A0ACB8RKJ7_9AGAM</name>
<keyword evidence="2" id="KW-1185">Reference proteome</keyword>
<gene>
    <name evidence="1" type="ORF">FA95DRAFT_1562205</name>
</gene>
<dbReference type="Proteomes" id="UP000814033">
    <property type="component" value="Unassembled WGS sequence"/>
</dbReference>
<sequence length="52" mass="5506">MASSSAQVLVISCRLSSSALVFLMVRVFAVVMDWLADIGEGRLLHGVTSLPA</sequence>